<evidence type="ECO:0000313" key="5">
    <source>
        <dbReference type="Proteomes" id="UP000016935"/>
    </source>
</evidence>
<dbReference type="PANTHER" id="PTHR37534:SF9">
    <property type="entry name" value="ZN(II)2CYS6 TRANSCRIPTION FACTOR (EUROFUNG)"/>
    <property type="match status" value="1"/>
</dbReference>
<reference evidence="4 5" key="2">
    <citation type="journal article" date="2013" name="PLoS Genet.">
        <title>Comparative genome structure, secondary metabolite, and effector coding capacity across Cochliobolus pathogens.</title>
        <authorList>
            <person name="Condon B.J."/>
            <person name="Leng Y."/>
            <person name="Wu D."/>
            <person name="Bushley K.E."/>
            <person name="Ohm R.A."/>
            <person name="Otillar R."/>
            <person name="Martin J."/>
            <person name="Schackwitz W."/>
            <person name="Grimwood J."/>
            <person name="MohdZainudin N."/>
            <person name="Xue C."/>
            <person name="Wang R."/>
            <person name="Manning V.A."/>
            <person name="Dhillon B."/>
            <person name="Tu Z.J."/>
            <person name="Steffenson B.J."/>
            <person name="Salamov A."/>
            <person name="Sun H."/>
            <person name="Lowry S."/>
            <person name="LaButti K."/>
            <person name="Han J."/>
            <person name="Copeland A."/>
            <person name="Lindquist E."/>
            <person name="Barry K."/>
            <person name="Schmutz J."/>
            <person name="Baker S.E."/>
            <person name="Ciuffetti L.M."/>
            <person name="Grigoriev I.V."/>
            <person name="Zhong S."/>
            <person name="Turgeon B.G."/>
        </authorList>
    </citation>
    <scope>NUCLEOTIDE SEQUENCE [LARGE SCALE GENOMIC DNA]</scope>
    <source>
        <strain evidence="5">28A</strain>
    </source>
</reference>
<dbReference type="InterPro" id="IPR001138">
    <property type="entry name" value="Zn2Cys6_DnaBD"/>
</dbReference>
<dbReference type="AlphaFoldDB" id="R0KD62"/>
<feature type="region of interest" description="Disordered" evidence="2">
    <location>
        <begin position="217"/>
        <end position="237"/>
    </location>
</feature>
<dbReference type="GO" id="GO:0008270">
    <property type="term" value="F:zinc ion binding"/>
    <property type="evidence" value="ECO:0007669"/>
    <property type="project" value="InterPro"/>
</dbReference>
<feature type="compositionally biased region" description="Polar residues" evidence="2">
    <location>
        <begin position="220"/>
        <end position="237"/>
    </location>
</feature>
<dbReference type="GO" id="GO:0000981">
    <property type="term" value="F:DNA-binding transcription factor activity, RNA polymerase II-specific"/>
    <property type="evidence" value="ECO:0007669"/>
    <property type="project" value="InterPro"/>
</dbReference>
<evidence type="ECO:0000256" key="2">
    <source>
        <dbReference type="SAM" id="MobiDB-lite"/>
    </source>
</evidence>
<keyword evidence="5" id="KW-1185">Reference proteome</keyword>
<dbReference type="OrthoDB" id="5418899at2759"/>
<evidence type="ECO:0000313" key="4">
    <source>
        <dbReference type="EMBL" id="EOA90858.1"/>
    </source>
</evidence>
<name>R0KD62_EXST2</name>
<dbReference type="CDD" id="cd00067">
    <property type="entry name" value="GAL4"/>
    <property type="match status" value="1"/>
</dbReference>
<dbReference type="GO" id="GO:0000976">
    <property type="term" value="F:transcription cis-regulatory region binding"/>
    <property type="evidence" value="ECO:0007669"/>
    <property type="project" value="TreeGrafter"/>
</dbReference>
<dbReference type="STRING" id="671987.R0KD62"/>
<dbReference type="PANTHER" id="PTHR37534">
    <property type="entry name" value="TRANSCRIPTIONAL ACTIVATOR PROTEIN UGA3"/>
    <property type="match status" value="1"/>
</dbReference>
<dbReference type="EMBL" id="KB908482">
    <property type="protein sequence ID" value="EOA90858.1"/>
    <property type="molecule type" value="Genomic_DNA"/>
</dbReference>
<dbReference type="SUPFAM" id="SSF57701">
    <property type="entry name" value="Zn2/Cys6 DNA-binding domain"/>
    <property type="match status" value="1"/>
</dbReference>
<reference evidence="4 5" key="1">
    <citation type="journal article" date="2012" name="PLoS Pathog.">
        <title>Diverse lifestyles and strategies of plant pathogenesis encoded in the genomes of eighteen Dothideomycetes fungi.</title>
        <authorList>
            <person name="Ohm R.A."/>
            <person name="Feau N."/>
            <person name="Henrissat B."/>
            <person name="Schoch C.L."/>
            <person name="Horwitz B.A."/>
            <person name="Barry K.W."/>
            <person name="Condon B.J."/>
            <person name="Copeland A.C."/>
            <person name="Dhillon B."/>
            <person name="Glaser F."/>
            <person name="Hesse C.N."/>
            <person name="Kosti I."/>
            <person name="LaButti K."/>
            <person name="Lindquist E.A."/>
            <person name="Lucas S."/>
            <person name="Salamov A.A."/>
            <person name="Bradshaw R.E."/>
            <person name="Ciuffetti L."/>
            <person name="Hamelin R.C."/>
            <person name="Kema G.H.J."/>
            <person name="Lawrence C."/>
            <person name="Scott J.A."/>
            <person name="Spatafora J.W."/>
            <person name="Turgeon B.G."/>
            <person name="de Wit P.J.G.M."/>
            <person name="Zhong S."/>
            <person name="Goodwin S.B."/>
            <person name="Grigoriev I.V."/>
        </authorList>
    </citation>
    <scope>NUCLEOTIDE SEQUENCE [LARGE SCALE GENOMIC DNA]</scope>
    <source>
        <strain evidence="5">28A</strain>
    </source>
</reference>
<dbReference type="HOGENOM" id="CLU_013869_1_0_1"/>
<dbReference type="PROSITE" id="PS00463">
    <property type="entry name" value="ZN2_CY6_FUNGAL_1"/>
    <property type="match status" value="1"/>
</dbReference>
<feature type="domain" description="Zn(2)-C6 fungal-type" evidence="3">
    <location>
        <begin position="6"/>
        <end position="36"/>
    </location>
</feature>
<dbReference type="GO" id="GO:0005634">
    <property type="term" value="C:nucleus"/>
    <property type="evidence" value="ECO:0007669"/>
    <property type="project" value="TreeGrafter"/>
</dbReference>
<dbReference type="PROSITE" id="PS50048">
    <property type="entry name" value="ZN2_CY6_FUNGAL_2"/>
    <property type="match status" value="1"/>
</dbReference>
<dbReference type="GO" id="GO:0045944">
    <property type="term" value="P:positive regulation of transcription by RNA polymerase II"/>
    <property type="evidence" value="ECO:0007669"/>
    <property type="project" value="TreeGrafter"/>
</dbReference>
<evidence type="ECO:0000259" key="3">
    <source>
        <dbReference type="PROSITE" id="PS50048"/>
    </source>
</evidence>
<dbReference type="eggNOG" id="ENOG502SI37">
    <property type="taxonomic scope" value="Eukaryota"/>
</dbReference>
<dbReference type="RefSeq" id="XP_008021574.1">
    <property type="nucleotide sequence ID" value="XM_008023383.1"/>
</dbReference>
<dbReference type="InterPro" id="IPR036864">
    <property type="entry name" value="Zn2-C6_fun-type_DNA-bd_sf"/>
</dbReference>
<evidence type="ECO:0000256" key="1">
    <source>
        <dbReference type="ARBA" id="ARBA00023242"/>
    </source>
</evidence>
<organism evidence="4 5">
    <name type="scientific">Exserohilum turcicum (strain 28A)</name>
    <name type="common">Northern leaf blight fungus</name>
    <name type="synonym">Setosphaeria turcica</name>
    <dbReference type="NCBI Taxonomy" id="671987"/>
    <lineage>
        <taxon>Eukaryota</taxon>
        <taxon>Fungi</taxon>
        <taxon>Dikarya</taxon>
        <taxon>Ascomycota</taxon>
        <taxon>Pezizomycotina</taxon>
        <taxon>Dothideomycetes</taxon>
        <taxon>Pleosporomycetidae</taxon>
        <taxon>Pleosporales</taxon>
        <taxon>Pleosporineae</taxon>
        <taxon>Pleosporaceae</taxon>
        <taxon>Exserohilum</taxon>
    </lineage>
</organism>
<accession>R0KD62</accession>
<keyword evidence="1" id="KW-0539">Nucleus</keyword>
<protein>
    <recommendedName>
        <fullName evidence="3">Zn(2)-C6 fungal-type domain-containing protein</fullName>
    </recommendedName>
</protein>
<dbReference type="Proteomes" id="UP000016935">
    <property type="component" value="Unassembled WGS sequence"/>
</dbReference>
<proteinExistence type="predicted"/>
<dbReference type="SMART" id="SM00066">
    <property type="entry name" value="GAL4"/>
    <property type="match status" value="1"/>
</dbReference>
<dbReference type="CDD" id="cd12148">
    <property type="entry name" value="fungal_TF_MHR"/>
    <property type="match status" value="1"/>
</dbReference>
<dbReference type="GeneID" id="19399911"/>
<sequence>MRSWTGCLTCRERKLKCDEEKPICRRCTKSSRECSENSKSVFRHQHNASITIESSSKKAMTRSFYAYKDTFKHDAVWLKIPSRLTFIHTSNPYLENPSPGLDTASNTSIYQTALCERPPDASLRTSFNSHPITISPTSTNSVQDSLSVPVGSVYRAGVFLSCMQPLPPSSQETSSAPLLSLCGPSARDHEYQTPAPPLRLDVGIMSLRGHSPDFIPHPSTVWSSGEQPTYSYGDSSTKNDSETGFLLRQFSEGPGRWMDVFDSGAYFSAYVPVQARHSKLLEHAAVACAAKVLARIELHKPVTAGSTPHCTGTKPHHSIRSVEWKRKAAEHYGAAISLLRECLDNKAIIALDESDCVPRDDSNNVEEMSKNQVSGGQSVLSKGRLRLYPTHVVAASTILSMYELLDASTSEWVEHLKGAQFLLAPQDEPMTSLQMPGVALSKSPERWGFSCDARRATFWNIVRQDVLAAYINQTRTRIDTENFIMWKQAGLPIDDQGFLNNSESGNCTSLGFGGTSRESLLCNSLTWLMARLANFLASLNQLPLEANVARSGMFNETPSKSWWSLQRQFQVWHESLPVTFRPSTTGSDLFHTLGPQSVADPKPTISEAWCSTPLCASAEQLYHMSQILLHNCGRHIMNAQPKACHAICAVCKMHSRKIIGISLAHVDGAVRINSVQPLFVAGLCLDELIERRVLINLLRRIEKDFGWSTEARVYQMLQQWQ</sequence>
<dbReference type="Pfam" id="PF00172">
    <property type="entry name" value="Zn_clus"/>
    <property type="match status" value="1"/>
</dbReference>
<dbReference type="Gene3D" id="4.10.240.10">
    <property type="entry name" value="Zn(2)-C6 fungal-type DNA-binding domain"/>
    <property type="match status" value="1"/>
</dbReference>
<gene>
    <name evidence="4" type="ORF">SETTUDRAFT_166718</name>
</gene>